<name>A0A6B0YNV5_9CHLR</name>
<dbReference type="PANTHER" id="PTHR20883">
    <property type="entry name" value="PHYTANOYL-COA DIOXYGENASE DOMAIN CONTAINING 1"/>
    <property type="match status" value="1"/>
</dbReference>
<keyword evidence="1" id="KW-0560">Oxidoreductase</keyword>
<accession>A0A6B0YNV5</accession>
<dbReference type="AlphaFoldDB" id="A0A6B0YNV5"/>
<evidence type="ECO:0000313" key="1">
    <source>
        <dbReference type="EMBL" id="MXY92764.1"/>
    </source>
</evidence>
<dbReference type="GO" id="GO:0016706">
    <property type="term" value="F:2-oxoglutarate-dependent dioxygenase activity"/>
    <property type="evidence" value="ECO:0007669"/>
    <property type="project" value="UniProtKB-ARBA"/>
</dbReference>
<dbReference type="Gene3D" id="2.60.120.620">
    <property type="entry name" value="q2cbj1_9rhob like domain"/>
    <property type="match status" value="1"/>
</dbReference>
<organism evidence="1">
    <name type="scientific">Caldilineaceae bacterium SB0664_bin_27</name>
    <dbReference type="NCBI Taxonomy" id="2605260"/>
    <lineage>
        <taxon>Bacteria</taxon>
        <taxon>Bacillati</taxon>
        <taxon>Chloroflexota</taxon>
        <taxon>Caldilineae</taxon>
        <taxon>Caldilineales</taxon>
        <taxon>Caldilineaceae</taxon>
    </lineage>
</organism>
<protein>
    <submittedName>
        <fullName evidence="1">Phytanoyl-CoA dioxygenase family protein</fullName>
    </submittedName>
</protein>
<dbReference type="PANTHER" id="PTHR20883:SF48">
    <property type="entry name" value="ECTOINE DIOXYGENASE"/>
    <property type="match status" value="1"/>
</dbReference>
<comment type="caution">
    <text evidence="1">The sequence shown here is derived from an EMBL/GenBank/DDBJ whole genome shotgun (WGS) entry which is preliminary data.</text>
</comment>
<keyword evidence="1" id="KW-0223">Dioxygenase</keyword>
<dbReference type="GO" id="GO:0005506">
    <property type="term" value="F:iron ion binding"/>
    <property type="evidence" value="ECO:0007669"/>
    <property type="project" value="UniProtKB-ARBA"/>
</dbReference>
<dbReference type="EMBL" id="VXRG01000041">
    <property type="protein sequence ID" value="MXY92764.1"/>
    <property type="molecule type" value="Genomic_DNA"/>
</dbReference>
<dbReference type="InterPro" id="IPR008775">
    <property type="entry name" value="Phytyl_CoA_dOase-like"/>
</dbReference>
<dbReference type="Pfam" id="PF05721">
    <property type="entry name" value="PhyH"/>
    <property type="match status" value="1"/>
</dbReference>
<sequence length="262" mass="29650">MSDTLTNKQWRQFESLGFLRLGKILNHEELNALQLRMDDIMLGRAPLDYDQIAMQLDREPGTGKPGPQTKGHKGATLSYRKIQDLEYDPLFLAYMQKPLFRHICARTYGEETTVACYRAMFMNKPAREGTPLIWHQDRWRYLDRDPLITIWTALDPATIANGCVEIVPGAHHTLINPTSGSGFLTPEQAEELTRDAETVFLEMEAGESVLLHNHLPHSSNINNTDIPRRAFSACYMDAVTKAENGESFNVIFGEGALQPEMV</sequence>
<proteinExistence type="predicted"/>
<reference evidence="1" key="1">
    <citation type="submission" date="2019-09" db="EMBL/GenBank/DDBJ databases">
        <title>Characterisation of the sponge microbiome using genome-centric metagenomics.</title>
        <authorList>
            <person name="Engelberts J.P."/>
            <person name="Robbins S.J."/>
            <person name="De Goeij J.M."/>
            <person name="Aranda M."/>
            <person name="Bell S.C."/>
            <person name="Webster N.S."/>
        </authorList>
    </citation>
    <scope>NUCLEOTIDE SEQUENCE</scope>
    <source>
        <strain evidence="1">SB0664_bin_27</strain>
    </source>
</reference>
<dbReference type="SUPFAM" id="SSF51197">
    <property type="entry name" value="Clavaminate synthase-like"/>
    <property type="match status" value="1"/>
</dbReference>
<gene>
    <name evidence="1" type="ORF">F4Y42_04855</name>
</gene>